<accession>A0A183F7U8</accession>
<sequence length="98" mass="10468">MMTLKTRFDAKNALRCSPVDDVASDVGVADVGDVSPKYNTGLRPGTYFHRGDADDAQLMTLSPRGRIVKGIFAAATATVAVGMRDGIPRSSRAWGVLR</sequence>
<reference evidence="3" key="2">
    <citation type="submission" date="2019-09" db="UniProtKB">
        <authorList>
            <consortium name="WormBaseParasite"/>
        </authorList>
    </citation>
    <scope>IDENTIFICATION</scope>
</reference>
<keyword evidence="2" id="KW-1185">Reference proteome</keyword>
<protein>
    <submittedName>
        <fullName evidence="3">MOSC domain-containing protein</fullName>
    </submittedName>
</protein>
<proteinExistence type="predicted"/>
<dbReference type="Proteomes" id="UP000050761">
    <property type="component" value="Unassembled WGS sequence"/>
</dbReference>
<name>A0A183F7U8_HELPZ</name>
<evidence type="ECO:0000313" key="2">
    <source>
        <dbReference type="Proteomes" id="UP000050761"/>
    </source>
</evidence>
<organism evidence="2 3">
    <name type="scientific">Heligmosomoides polygyrus</name>
    <name type="common">Parasitic roundworm</name>
    <dbReference type="NCBI Taxonomy" id="6339"/>
    <lineage>
        <taxon>Eukaryota</taxon>
        <taxon>Metazoa</taxon>
        <taxon>Ecdysozoa</taxon>
        <taxon>Nematoda</taxon>
        <taxon>Chromadorea</taxon>
        <taxon>Rhabditida</taxon>
        <taxon>Rhabditina</taxon>
        <taxon>Rhabditomorpha</taxon>
        <taxon>Strongyloidea</taxon>
        <taxon>Heligmosomidae</taxon>
        <taxon>Heligmosomoides</taxon>
    </lineage>
</organism>
<evidence type="ECO:0000313" key="1">
    <source>
        <dbReference type="EMBL" id="VDO23883.1"/>
    </source>
</evidence>
<dbReference type="WBParaSite" id="HPBE_0000224001-mRNA-1">
    <property type="protein sequence ID" value="HPBE_0000224001-mRNA-1"/>
    <property type="gene ID" value="HPBE_0000224001"/>
</dbReference>
<gene>
    <name evidence="1" type="ORF">HPBE_LOCUS2241</name>
</gene>
<evidence type="ECO:0000313" key="3">
    <source>
        <dbReference type="WBParaSite" id="HPBE_0000224001-mRNA-1"/>
    </source>
</evidence>
<dbReference type="AlphaFoldDB" id="A0A183F7U8"/>
<accession>A0A3P7UTT9</accession>
<reference evidence="1 2" key="1">
    <citation type="submission" date="2018-11" db="EMBL/GenBank/DDBJ databases">
        <authorList>
            <consortium name="Pathogen Informatics"/>
        </authorList>
    </citation>
    <scope>NUCLEOTIDE SEQUENCE [LARGE SCALE GENOMIC DNA]</scope>
</reference>
<dbReference type="EMBL" id="UZAH01003139">
    <property type="protein sequence ID" value="VDO23883.1"/>
    <property type="molecule type" value="Genomic_DNA"/>
</dbReference>